<evidence type="ECO:0000313" key="2">
    <source>
        <dbReference type="EMBL" id="OEH79589.1"/>
    </source>
</evidence>
<gene>
    <name evidence="2" type="ORF">cyc_09104</name>
</gene>
<reference evidence="2 3" key="1">
    <citation type="journal article" date="2016" name="BMC Genomics">
        <title>Comparative genomics reveals Cyclospora cayetanensis possesses coccidia-like metabolism and invasion components but unique surface antigens.</title>
        <authorList>
            <person name="Liu S."/>
            <person name="Wang L."/>
            <person name="Zheng H."/>
            <person name="Xu Z."/>
            <person name="Roellig D.M."/>
            <person name="Li N."/>
            <person name="Frace M.A."/>
            <person name="Tang K."/>
            <person name="Arrowood M.J."/>
            <person name="Moss D.M."/>
            <person name="Zhang L."/>
            <person name="Feng Y."/>
            <person name="Xiao L."/>
        </authorList>
    </citation>
    <scope>NUCLEOTIDE SEQUENCE [LARGE SCALE GENOMIC DNA]</scope>
    <source>
        <strain evidence="2 3">CHN_HEN01</strain>
    </source>
</reference>
<keyword evidence="3" id="KW-1185">Reference proteome</keyword>
<feature type="compositionally biased region" description="Polar residues" evidence="1">
    <location>
        <begin position="205"/>
        <end position="219"/>
    </location>
</feature>
<proteinExistence type="predicted"/>
<protein>
    <submittedName>
        <fullName evidence="2">Uncharacterized protein</fullName>
    </submittedName>
</protein>
<evidence type="ECO:0000256" key="1">
    <source>
        <dbReference type="SAM" id="MobiDB-lite"/>
    </source>
</evidence>
<comment type="caution">
    <text evidence="2">The sequence shown here is derived from an EMBL/GenBank/DDBJ whole genome shotgun (WGS) entry which is preliminary data.</text>
</comment>
<organism evidence="2 3">
    <name type="scientific">Cyclospora cayetanensis</name>
    <dbReference type="NCBI Taxonomy" id="88456"/>
    <lineage>
        <taxon>Eukaryota</taxon>
        <taxon>Sar</taxon>
        <taxon>Alveolata</taxon>
        <taxon>Apicomplexa</taxon>
        <taxon>Conoidasida</taxon>
        <taxon>Coccidia</taxon>
        <taxon>Eucoccidiorida</taxon>
        <taxon>Eimeriorina</taxon>
        <taxon>Eimeriidae</taxon>
        <taxon>Cyclospora</taxon>
    </lineage>
</organism>
<feature type="region of interest" description="Disordered" evidence="1">
    <location>
        <begin position="126"/>
        <end position="280"/>
    </location>
</feature>
<accession>A0A1D3D814</accession>
<feature type="compositionally biased region" description="Acidic residues" evidence="1">
    <location>
        <begin position="318"/>
        <end position="327"/>
    </location>
</feature>
<feature type="region of interest" description="Disordered" evidence="1">
    <location>
        <begin position="313"/>
        <end position="355"/>
    </location>
</feature>
<evidence type="ECO:0000313" key="3">
    <source>
        <dbReference type="Proteomes" id="UP000095192"/>
    </source>
</evidence>
<name>A0A1D3D814_9EIME</name>
<dbReference type="AlphaFoldDB" id="A0A1D3D814"/>
<dbReference type="InParanoid" id="A0A1D3D814"/>
<feature type="compositionally biased region" description="Basic and acidic residues" evidence="1">
    <location>
        <begin position="155"/>
        <end position="166"/>
    </location>
</feature>
<sequence length="355" mass="39211">MFHGGASHRELQNAEPNVPNDLHLQVASEAPIQSAIDALDCVSGESESAVERNQHVNAQTGDTETMNANELMVEEAKELEDEAALRERHAQKIEDIKEKEQTQHSKTMQNIEADLEEENRLLRNAEAKVQGESALTNSMKTSDADVARSPEYSESSERTIRPHEMETAEEIMGEDVVLEETEKRKRKKKAKKAKGHTPPDDETTNDSNDLTEGPSTSTQETEEEHPKDGPESGPVKALHDLESAIEQPFGGKEQQKDFIRSSAMTASQESSDKTFDSIPFLGSTTNVYDNTHSGQEGERYLEKSGRRVFATSYGADISDADENEEPIDGGQGNKGTNEAVGNLWRQSQSDKGKKL</sequence>
<feature type="compositionally biased region" description="Acidic residues" evidence="1">
    <location>
        <begin position="167"/>
        <end position="179"/>
    </location>
</feature>
<dbReference type="EMBL" id="JROU02000343">
    <property type="protein sequence ID" value="OEH79589.1"/>
    <property type="molecule type" value="Genomic_DNA"/>
</dbReference>
<dbReference type="Proteomes" id="UP000095192">
    <property type="component" value="Unassembled WGS sequence"/>
</dbReference>
<feature type="compositionally biased region" description="Basic residues" evidence="1">
    <location>
        <begin position="184"/>
        <end position="195"/>
    </location>
</feature>
<dbReference type="VEuPathDB" id="ToxoDB:cyc_09104"/>